<evidence type="ECO:0000256" key="9">
    <source>
        <dbReference type="ARBA" id="ARBA00022989"/>
    </source>
</evidence>
<keyword evidence="1" id="KW-1003">Cell membrane</keyword>
<keyword evidence="7" id="KW-0133">Cell shape</keyword>
<keyword evidence="3" id="KW-0378">Hydrolase</keyword>
<dbReference type="AlphaFoldDB" id="A0A5P8Q734"/>
<dbReference type="GO" id="GO:0071555">
    <property type="term" value="P:cell wall organization"/>
    <property type="evidence" value="ECO:0007669"/>
    <property type="project" value="UniProtKB-KW"/>
</dbReference>
<dbReference type="Proteomes" id="UP000326779">
    <property type="component" value="Chromosome"/>
</dbReference>
<dbReference type="SUPFAM" id="SSF56601">
    <property type="entry name" value="beta-lactamase/transpeptidase-like"/>
    <property type="match status" value="1"/>
</dbReference>
<feature type="compositionally biased region" description="Low complexity" evidence="15">
    <location>
        <begin position="922"/>
        <end position="931"/>
    </location>
</feature>
<dbReference type="Gene3D" id="3.40.50.12800">
    <property type="match status" value="1"/>
</dbReference>
<evidence type="ECO:0000256" key="10">
    <source>
        <dbReference type="ARBA" id="ARBA00023136"/>
    </source>
</evidence>
<keyword evidence="4" id="KW-0328">Glycosyltransferase</keyword>
<keyword evidence="12" id="KW-0961">Cell wall biogenesis/degradation</keyword>
<feature type="compositionally biased region" description="Gly residues" evidence="15">
    <location>
        <begin position="964"/>
        <end position="988"/>
    </location>
</feature>
<keyword evidence="8" id="KW-0573">Peptidoglycan synthesis</keyword>
<dbReference type="Pfam" id="PF00912">
    <property type="entry name" value="Transgly"/>
    <property type="match status" value="1"/>
</dbReference>
<dbReference type="InterPro" id="IPR023346">
    <property type="entry name" value="Lysozyme-like_dom_sf"/>
</dbReference>
<feature type="compositionally biased region" description="Acidic residues" evidence="15">
    <location>
        <begin position="861"/>
        <end position="870"/>
    </location>
</feature>
<dbReference type="InterPro" id="IPR012338">
    <property type="entry name" value="Beta-lactam/transpept-like"/>
</dbReference>
<keyword evidence="6 16" id="KW-0812">Transmembrane</keyword>
<evidence type="ECO:0000313" key="18">
    <source>
        <dbReference type="EMBL" id="QFR23920.1"/>
    </source>
</evidence>
<dbReference type="Gene3D" id="1.10.3810.10">
    <property type="entry name" value="Biosynthetic peptidoglycan transglycosylase-like"/>
    <property type="match status" value="1"/>
</dbReference>
<feature type="region of interest" description="Disordered" evidence="15">
    <location>
        <begin position="846"/>
        <end position="988"/>
    </location>
</feature>
<feature type="transmembrane region" description="Helical" evidence="16">
    <location>
        <begin position="86"/>
        <end position="111"/>
    </location>
</feature>
<accession>A0A5P8Q734</accession>
<dbReference type="GO" id="GO:0008955">
    <property type="term" value="F:peptidoglycan glycosyltransferase activity"/>
    <property type="evidence" value="ECO:0007669"/>
    <property type="project" value="UniProtKB-EC"/>
</dbReference>
<dbReference type="InterPro" id="IPR036950">
    <property type="entry name" value="PBP_transglycosylase"/>
</dbReference>
<evidence type="ECO:0000256" key="2">
    <source>
        <dbReference type="ARBA" id="ARBA00022645"/>
    </source>
</evidence>
<keyword evidence="9 16" id="KW-1133">Transmembrane helix</keyword>
<feature type="compositionally biased region" description="Polar residues" evidence="15">
    <location>
        <begin position="871"/>
        <end position="881"/>
    </location>
</feature>
<dbReference type="PANTHER" id="PTHR32282:SF32">
    <property type="entry name" value="PENICILLIN-BINDING PROTEIN 2A"/>
    <property type="match status" value="1"/>
</dbReference>
<evidence type="ECO:0000256" key="15">
    <source>
        <dbReference type="SAM" id="MobiDB-lite"/>
    </source>
</evidence>
<evidence type="ECO:0000256" key="4">
    <source>
        <dbReference type="ARBA" id="ARBA00022676"/>
    </source>
</evidence>
<evidence type="ECO:0000256" key="12">
    <source>
        <dbReference type="ARBA" id="ARBA00023316"/>
    </source>
</evidence>
<evidence type="ECO:0000256" key="7">
    <source>
        <dbReference type="ARBA" id="ARBA00022960"/>
    </source>
</evidence>
<keyword evidence="5" id="KW-0808">Transferase</keyword>
<dbReference type="PANTHER" id="PTHR32282">
    <property type="entry name" value="BINDING PROTEIN TRANSPEPTIDASE, PUTATIVE-RELATED"/>
    <property type="match status" value="1"/>
</dbReference>
<dbReference type="KEGG" id="lhb:D1010_11205"/>
<evidence type="ECO:0000256" key="16">
    <source>
        <dbReference type="SAM" id="Phobius"/>
    </source>
</evidence>
<feature type="domain" description="Glycosyl transferase family 51" evidence="17">
    <location>
        <begin position="146"/>
        <end position="329"/>
    </location>
</feature>
<dbReference type="InterPro" id="IPR050396">
    <property type="entry name" value="Glycosyltr_51/Transpeptidase"/>
</dbReference>
<dbReference type="GO" id="GO:0030288">
    <property type="term" value="C:outer membrane-bounded periplasmic space"/>
    <property type="evidence" value="ECO:0007669"/>
    <property type="project" value="TreeGrafter"/>
</dbReference>
<evidence type="ECO:0000256" key="6">
    <source>
        <dbReference type="ARBA" id="ARBA00022692"/>
    </source>
</evidence>
<keyword evidence="3" id="KW-0645">Protease</keyword>
<comment type="catalytic activity">
    <reaction evidence="14">
        <text>[GlcNAc-(1-&gt;4)-Mur2Ac(oyl-L-Ala-gamma-D-Glu-L-Lys-D-Ala-D-Ala)](n)-di-trans,octa-cis-undecaprenyl diphosphate + beta-D-GlcNAc-(1-&gt;4)-Mur2Ac(oyl-L-Ala-gamma-D-Glu-L-Lys-D-Ala-D-Ala)-di-trans,octa-cis-undecaprenyl diphosphate = [GlcNAc-(1-&gt;4)-Mur2Ac(oyl-L-Ala-gamma-D-Glu-L-Lys-D-Ala-D-Ala)](n+1)-di-trans,octa-cis-undecaprenyl diphosphate + di-trans,octa-cis-undecaprenyl diphosphate + H(+)</text>
        <dbReference type="Rhea" id="RHEA:23708"/>
        <dbReference type="Rhea" id="RHEA-COMP:9602"/>
        <dbReference type="Rhea" id="RHEA-COMP:9603"/>
        <dbReference type="ChEBI" id="CHEBI:15378"/>
        <dbReference type="ChEBI" id="CHEBI:58405"/>
        <dbReference type="ChEBI" id="CHEBI:60033"/>
        <dbReference type="ChEBI" id="CHEBI:78435"/>
        <dbReference type="EC" id="2.4.99.28"/>
    </reaction>
</comment>
<comment type="catalytic activity">
    <reaction evidence="13">
        <text>Preferential cleavage: (Ac)2-L-Lys-D-Ala-|-D-Ala. Also transpeptidation of peptidyl-alanyl moieties that are N-acyl substituents of D-alanine.</text>
        <dbReference type="EC" id="3.4.16.4"/>
    </reaction>
</comment>
<evidence type="ECO:0000313" key="19">
    <source>
        <dbReference type="Proteomes" id="UP000326779"/>
    </source>
</evidence>
<dbReference type="GO" id="GO:0006508">
    <property type="term" value="P:proteolysis"/>
    <property type="evidence" value="ECO:0007669"/>
    <property type="project" value="UniProtKB-KW"/>
</dbReference>
<proteinExistence type="predicted"/>
<keyword evidence="10 16" id="KW-0472">Membrane</keyword>
<name>A0A5P8Q734_9LACO</name>
<evidence type="ECO:0000256" key="1">
    <source>
        <dbReference type="ARBA" id="ARBA00022475"/>
    </source>
</evidence>
<evidence type="ECO:0000256" key="8">
    <source>
        <dbReference type="ARBA" id="ARBA00022984"/>
    </source>
</evidence>
<gene>
    <name evidence="18" type="ORF">D1010_11205</name>
</gene>
<evidence type="ECO:0000256" key="13">
    <source>
        <dbReference type="ARBA" id="ARBA00034000"/>
    </source>
</evidence>
<dbReference type="GO" id="GO:0009252">
    <property type="term" value="P:peptidoglycan biosynthetic process"/>
    <property type="evidence" value="ECO:0007669"/>
    <property type="project" value="UniProtKB-KW"/>
</dbReference>
<evidence type="ECO:0000256" key="11">
    <source>
        <dbReference type="ARBA" id="ARBA00023268"/>
    </source>
</evidence>
<evidence type="ECO:0000259" key="17">
    <source>
        <dbReference type="Pfam" id="PF00912"/>
    </source>
</evidence>
<dbReference type="InterPro" id="IPR001264">
    <property type="entry name" value="Glyco_trans_51"/>
</dbReference>
<evidence type="ECO:0000256" key="3">
    <source>
        <dbReference type="ARBA" id="ARBA00022670"/>
    </source>
</evidence>
<keyword evidence="11" id="KW-0511">Multifunctional enzyme</keyword>
<dbReference type="Gene3D" id="3.40.710.10">
    <property type="entry name" value="DD-peptidase/beta-lactamase superfamily"/>
    <property type="match status" value="1"/>
</dbReference>
<dbReference type="SUPFAM" id="SSF53955">
    <property type="entry name" value="Lysozyme-like"/>
    <property type="match status" value="1"/>
</dbReference>
<protein>
    <submittedName>
        <fullName evidence="18">Penicillin-binding protein</fullName>
    </submittedName>
</protein>
<feature type="compositionally biased region" description="Low complexity" evidence="15">
    <location>
        <begin position="892"/>
        <end position="912"/>
    </location>
</feature>
<keyword evidence="2" id="KW-0121">Carboxypeptidase</keyword>
<reference evidence="18 19" key="1">
    <citation type="submission" date="2019-10" db="EMBL/GenBank/DDBJ databases">
        <title>The completed genome of Lactobacillus harbinensis M1.</title>
        <authorList>
            <person name="Zheng Y."/>
        </authorList>
    </citation>
    <scope>NUCLEOTIDE SEQUENCE [LARGE SCALE GENOMIC DNA]</scope>
    <source>
        <strain evidence="18 19">M1</strain>
    </source>
</reference>
<dbReference type="EMBL" id="CP045143">
    <property type="protein sequence ID" value="QFR23920.1"/>
    <property type="molecule type" value="Genomic_DNA"/>
</dbReference>
<evidence type="ECO:0000256" key="5">
    <source>
        <dbReference type="ARBA" id="ARBA00022679"/>
    </source>
</evidence>
<evidence type="ECO:0000256" key="14">
    <source>
        <dbReference type="ARBA" id="ARBA00049902"/>
    </source>
</evidence>
<dbReference type="GO" id="GO:0008360">
    <property type="term" value="P:regulation of cell shape"/>
    <property type="evidence" value="ECO:0007669"/>
    <property type="project" value="UniProtKB-KW"/>
</dbReference>
<sequence length="988" mass="107488">MLSCNFLRWCNFLNRIRQWWDQLRSGMSRRFNTWQQTRQAAEETVVDGRDTPFAAWLRTHTSARWAMAWKTISFWFNVVMATLRLVLLRAIAVLVVAAGLALGIGLGYFGALVQTVKVPTQTALAKQINTTEQSSLLYYANNVKMMNFNTDLRRTPVKSSEISPWLKKAIVATEDENFYVHSGVVPKALIRAAAGDITGIGGQTGGSTLTQQLVKMQLLSSETTFKRKASEILLATRIDKFFSKDQILQAYLNAATFGRNNKGENIAGVEEAAMGLFGKHANNLSIAQAAYIAGMPQSPSIYTPYTQTGALRKNLSDGFDRKNTVLFRMYRAGVLTEQQYQTARKEDLKKELLPQGTSERTDEKLGYMYDLLSDQATYYLAEYLAKSDHQNWTKVRANKALYGEYRQRALTLLTTKNYQIHSTINKSVYGTMQNAIQSYGDYLGTTHTYTVLNQETGKEETVTEPVQNGMILLNNQTGAVLGFIGGRDYDQNQSNHAFYTYRSPGSSIKPYLVYGPAVDQKLIGTESQIADFEVNYNGYSPSDYGSTIQNRFISAKEALAKSYNIPAVNLYKELRTKTNPKTYMDKMGISLSSTELSRLGIALGGTDNGISVQQEASAFSTFANQGQYTDSYVIDKIVAPSGEVIYQHKSEKTQPFSAATAYIMRDMLRNVITEGTAASLSYQLNFDTDSLYGKTGTSNDNKDVWFVGSTPGITMASWIGYDNFWGHAYNLTDAGTNINQALWARVANEVYKVDPEAFQLNKTFSRPDTVKSISVLEKTGLPAGTITYKGKSTDVTGTRTTSLFNDFTPSSTRFEFGIGGTTKNYNLFWANFFGAKNGYGTVTKYTGKTIRDPNDKVGDVSDYDATDESGSETSSNAGSAWQGSTGQGTGANTGQAGTNAGQGENTGQSGQTGQTGQGNTGSGTTTNPDQGTGQGGTSQGGTNTGQGENTGQGGTNTGQNEGNTGQGGGTTGGNTGQTGGQGQGNAGQ</sequence>
<feature type="compositionally biased region" description="Gly residues" evidence="15">
    <location>
        <begin position="932"/>
        <end position="956"/>
    </location>
</feature>
<dbReference type="Gene3D" id="3.90.1310.40">
    <property type="match status" value="1"/>
</dbReference>
<organism evidence="18 19">
    <name type="scientific">Schleiferilactobacillus harbinensis</name>
    <dbReference type="NCBI Taxonomy" id="304207"/>
    <lineage>
        <taxon>Bacteria</taxon>
        <taxon>Bacillati</taxon>
        <taxon>Bacillota</taxon>
        <taxon>Bacilli</taxon>
        <taxon>Lactobacillales</taxon>
        <taxon>Lactobacillaceae</taxon>
        <taxon>Schleiferilactobacillus</taxon>
    </lineage>
</organism>
<dbReference type="GO" id="GO:0009002">
    <property type="term" value="F:serine-type D-Ala-D-Ala carboxypeptidase activity"/>
    <property type="evidence" value="ECO:0007669"/>
    <property type="project" value="UniProtKB-EC"/>
</dbReference>
<feature type="compositionally biased region" description="Basic and acidic residues" evidence="15">
    <location>
        <begin position="849"/>
        <end position="859"/>
    </location>
</feature>